<organism evidence="8">
    <name type="scientific">Xanthomonas hortorum pv. pelargonii</name>
    <dbReference type="NCBI Taxonomy" id="453602"/>
    <lineage>
        <taxon>Bacteria</taxon>
        <taxon>Pseudomonadati</taxon>
        <taxon>Pseudomonadota</taxon>
        <taxon>Gammaproteobacteria</taxon>
        <taxon>Lysobacterales</taxon>
        <taxon>Lysobacteraceae</taxon>
        <taxon>Xanthomonas</taxon>
    </lineage>
</organism>
<keyword evidence="5 6" id="KW-0472">Membrane</keyword>
<keyword evidence="4 6" id="KW-1133">Transmembrane helix</keyword>
<name>A0A6V7EJG2_9XANT</name>
<evidence type="ECO:0000256" key="1">
    <source>
        <dbReference type="ARBA" id="ARBA00004651"/>
    </source>
</evidence>
<evidence type="ECO:0000256" key="6">
    <source>
        <dbReference type="SAM" id="Phobius"/>
    </source>
</evidence>
<proteinExistence type="predicted"/>
<gene>
    <name evidence="8" type="ORF">CFBP2533_36640</name>
</gene>
<protein>
    <recommendedName>
        <fullName evidence="7">RDD domain-containing protein</fullName>
    </recommendedName>
</protein>
<evidence type="ECO:0000259" key="7">
    <source>
        <dbReference type="Pfam" id="PF06271"/>
    </source>
</evidence>
<feature type="transmembrane region" description="Helical" evidence="6">
    <location>
        <begin position="141"/>
        <end position="162"/>
    </location>
</feature>
<dbReference type="AlphaFoldDB" id="A0A6V7EJG2"/>
<evidence type="ECO:0000256" key="5">
    <source>
        <dbReference type="ARBA" id="ARBA00023136"/>
    </source>
</evidence>
<dbReference type="InterPro" id="IPR051791">
    <property type="entry name" value="Pra-immunoreactive"/>
</dbReference>
<feature type="transmembrane region" description="Helical" evidence="6">
    <location>
        <begin position="60"/>
        <end position="81"/>
    </location>
</feature>
<keyword evidence="3 6" id="KW-0812">Transmembrane</keyword>
<accession>A0A6V7EJG2</accession>
<evidence type="ECO:0000256" key="2">
    <source>
        <dbReference type="ARBA" id="ARBA00022475"/>
    </source>
</evidence>
<dbReference type="GO" id="GO:0005886">
    <property type="term" value="C:plasma membrane"/>
    <property type="evidence" value="ECO:0007669"/>
    <property type="project" value="UniProtKB-SubCell"/>
</dbReference>
<comment type="subcellular location">
    <subcellularLocation>
        <location evidence="1">Cell membrane</location>
        <topology evidence="1">Multi-pass membrane protein</topology>
    </subcellularLocation>
</comment>
<dbReference type="InterPro" id="IPR010432">
    <property type="entry name" value="RDD"/>
</dbReference>
<keyword evidence="2" id="KW-1003">Cell membrane</keyword>
<dbReference type="PANTHER" id="PTHR36115:SF10">
    <property type="entry name" value="RDD DOMAIN-CONTAINING PROTEIN"/>
    <property type="match status" value="1"/>
</dbReference>
<evidence type="ECO:0000256" key="4">
    <source>
        <dbReference type="ARBA" id="ARBA00022989"/>
    </source>
</evidence>
<evidence type="ECO:0000256" key="3">
    <source>
        <dbReference type="ARBA" id="ARBA00022692"/>
    </source>
</evidence>
<dbReference type="EMBL" id="LR828261">
    <property type="protein sequence ID" value="CAD0351300.1"/>
    <property type="molecule type" value="Genomic_DNA"/>
</dbReference>
<sequence length="187" mass="20947">MKFTSHLVARILQRGAAATRRCSIARAGYARGMTSIPSPRTARAPALVGWRLLAMCYDAWPVLALWMLISAAFTLGFTLAGHPARENIAPFSGWQWLLWLCCWIAAGIYATVSWRRGGQTLGMRPWRLSLIGPQASWRALWIRYAVGTLSLALGGLGFWWAWVDRDGLAWHDRASGTRLQRIPKPKK</sequence>
<reference evidence="8" key="1">
    <citation type="submission" date="2020-07" db="EMBL/GenBank/DDBJ databases">
        <authorList>
            <person name="Pothier F. J."/>
        </authorList>
    </citation>
    <scope>NUCLEOTIDE SEQUENCE</scope>
    <source>
        <strain evidence="8">CFBP 2533</strain>
    </source>
</reference>
<feature type="transmembrane region" description="Helical" evidence="6">
    <location>
        <begin position="93"/>
        <end position="114"/>
    </location>
</feature>
<dbReference type="PANTHER" id="PTHR36115">
    <property type="entry name" value="PROLINE-RICH ANTIGEN HOMOLOG-RELATED"/>
    <property type="match status" value="1"/>
</dbReference>
<feature type="domain" description="RDD" evidence="7">
    <location>
        <begin position="46"/>
        <end position="176"/>
    </location>
</feature>
<dbReference type="EMBL" id="LR828261">
    <property type="protein sequence ID" value="CAD0351305.1"/>
    <property type="molecule type" value="Genomic_DNA"/>
</dbReference>
<evidence type="ECO:0000313" key="8">
    <source>
        <dbReference type="EMBL" id="CAD0351300.1"/>
    </source>
</evidence>
<dbReference type="Pfam" id="PF06271">
    <property type="entry name" value="RDD"/>
    <property type="match status" value="1"/>
</dbReference>